<name>A0A6C0DFL3_9ZZZZ</name>
<reference evidence="1" key="1">
    <citation type="journal article" date="2020" name="Nature">
        <title>Giant virus diversity and host interactions through global metagenomics.</title>
        <authorList>
            <person name="Schulz F."/>
            <person name="Roux S."/>
            <person name="Paez-Espino D."/>
            <person name="Jungbluth S."/>
            <person name="Walsh D.A."/>
            <person name="Denef V.J."/>
            <person name="McMahon K.D."/>
            <person name="Konstantinidis K.T."/>
            <person name="Eloe-Fadrosh E.A."/>
            <person name="Kyrpides N.C."/>
            <person name="Woyke T."/>
        </authorList>
    </citation>
    <scope>NUCLEOTIDE SEQUENCE</scope>
    <source>
        <strain evidence="1">GVMAG-M-3300023174-144</strain>
    </source>
</reference>
<evidence type="ECO:0000313" key="1">
    <source>
        <dbReference type="EMBL" id="QHT15181.1"/>
    </source>
</evidence>
<accession>A0A6C0DFL3</accession>
<protein>
    <submittedName>
        <fullName evidence="1">Uncharacterized protein</fullName>
    </submittedName>
</protein>
<organism evidence="1">
    <name type="scientific">viral metagenome</name>
    <dbReference type="NCBI Taxonomy" id="1070528"/>
    <lineage>
        <taxon>unclassified sequences</taxon>
        <taxon>metagenomes</taxon>
        <taxon>organismal metagenomes</taxon>
    </lineage>
</organism>
<dbReference type="AlphaFoldDB" id="A0A6C0DFL3"/>
<sequence>MTTNGNNKWFSISGIFRMFRGKPVVIQVIEKITNAVNKTKMMMAIFELHRKYFEDVDFDTLFLDILDSLILYPSLLYNTSYLEISAEIISDDYITDYKLEKILLNWIYNEPFFRSEIIAETPEAEVVLHPPIVDVNVVPLNALDI</sequence>
<proteinExistence type="predicted"/>
<dbReference type="EMBL" id="MN739602">
    <property type="protein sequence ID" value="QHT15181.1"/>
    <property type="molecule type" value="Genomic_DNA"/>
</dbReference>